<dbReference type="NCBIfam" id="NF041216">
    <property type="entry name" value="CU044_2847_fam"/>
    <property type="match status" value="1"/>
</dbReference>
<feature type="domain" description="Trypsin-co-occurring" evidence="1">
    <location>
        <begin position="8"/>
        <end position="104"/>
    </location>
</feature>
<proteinExistence type="predicted"/>
<organism evidence="2 3">
    <name type="scientific">Streptomyces scabichelini</name>
    <dbReference type="NCBI Taxonomy" id="2711217"/>
    <lineage>
        <taxon>Bacteria</taxon>
        <taxon>Bacillati</taxon>
        <taxon>Actinomycetota</taxon>
        <taxon>Actinomycetes</taxon>
        <taxon>Kitasatosporales</taxon>
        <taxon>Streptomycetaceae</taxon>
        <taxon>Streptomyces</taxon>
    </lineage>
</organism>
<dbReference type="Pfam" id="PF19493">
    <property type="entry name" value="Trypco1"/>
    <property type="match status" value="1"/>
</dbReference>
<evidence type="ECO:0000313" key="2">
    <source>
        <dbReference type="EMBL" id="NGO11922.1"/>
    </source>
</evidence>
<dbReference type="EMBL" id="JAAKZY010000120">
    <property type="protein sequence ID" value="NGO11922.1"/>
    <property type="molecule type" value="Genomic_DNA"/>
</dbReference>
<name>A0A6G4VCS7_9ACTN</name>
<reference evidence="2 3" key="1">
    <citation type="submission" date="2020-02" db="EMBL/GenBank/DDBJ databases">
        <title>Whole-genome analyses of novel actinobacteria.</title>
        <authorList>
            <person name="Sahin N."/>
            <person name="Gencbay T."/>
        </authorList>
    </citation>
    <scope>NUCLEOTIDE SEQUENCE [LARGE SCALE GENOMIC DNA]</scope>
    <source>
        <strain evidence="2 3">HC44</strain>
    </source>
</reference>
<protein>
    <recommendedName>
        <fullName evidence="1">Trypsin-co-occurring domain-containing protein</fullName>
    </recommendedName>
</protein>
<comment type="caution">
    <text evidence="2">The sequence shown here is derived from an EMBL/GenBank/DDBJ whole genome shotgun (WGS) entry which is preliminary data.</text>
</comment>
<keyword evidence="3" id="KW-1185">Reference proteome</keyword>
<dbReference type="Proteomes" id="UP000472335">
    <property type="component" value="Unassembled WGS sequence"/>
</dbReference>
<evidence type="ECO:0000259" key="1">
    <source>
        <dbReference type="Pfam" id="PF19493"/>
    </source>
</evidence>
<sequence length="109" mass="11836">MPYVIEVPVDGSESIRVEVSEDTDGVVRVARPGQVAAIAQESLQQSLDRIRPVAVAVWEKLRHLPETPDRVSVEFGIKLSAEAGLIVARGATEANFVVSLEWSRSPGDE</sequence>
<accession>A0A6G4VCS7</accession>
<gene>
    <name evidence="2" type="ORF">G5C60_31050</name>
</gene>
<dbReference type="AlphaFoldDB" id="A0A6G4VCS7"/>
<dbReference type="InterPro" id="IPR045794">
    <property type="entry name" value="Trypco1"/>
</dbReference>
<evidence type="ECO:0000313" key="3">
    <source>
        <dbReference type="Proteomes" id="UP000472335"/>
    </source>
</evidence>